<dbReference type="PROSITE" id="PS50893">
    <property type="entry name" value="ABC_TRANSPORTER_2"/>
    <property type="match status" value="1"/>
</dbReference>
<dbReference type="InterPro" id="IPR027417">
    <property type="entry name" value="P-loop_NTPase"/>
</dbReference>
<dbReference type="Gene3D" id="3.40.50.300">
    <property type="entry name" value="P-loop containing nucleotide triphosphate hydrolases"/>
    <property type="match status" value="1"/>
</dbReference>
<comment type="caution">
    <text evidence="5">The sequence shown here is derived from an EMBL/GenBank/DDBJ whole genome shotgun (WGS) entry which is preliminary data.</text>
</comment>
<dbReference type="EMBL" id="WBSL01000001">
    <property type="protein sequence ID" value="MPY65411.1"/>
    <property type="molecule type" value="Genomic_DNA"/>
</dbReference>
<dbReference type="InterPro" id="IPR003439">
    <property type="entry name" value="ABC_transporter-like_ATP-bd"/>
</dbReference>
<evidence type="ECO:0000259" key="4">
    <source>
        <dbReference type="PROSITE" id="PS50893"/>
    </source>
</evidence>
<dbReference type="PANTHER" id="PTHR42939">
    <property type="entry name" value="ABC TRANSPORTER ATP-BINDING PROTEIN ALBC-RELATED"/>
    <property type="match status" value="1"/>
</dbReference>
<protein>
    <submittedName>
        <fullName evidence="5">ATP-binding cassette domain-containing protein</fullName>
    </submittedName>
</protein>
<keyword evidence="2" id="KW-0547">Nucleotide-binding</keyword>
<sequence>MTVPPQAARPLLTAQDVHLTAAGRFILTVPHLSLRPGELTHLRGENGAGKTTLLRALAGDLPYQGTLDLHGHPPGSRPARAQTAFVSTEPTLLDDLTVEENLQFMAAAWIRSPEPVLDLARAFGLSPWLDAWPSDLSRGTRQKVALSLFLGLTLPLTLLDEPFSTLDAGSRDVLRQALGERVQSGGSVLLTTHGTDLDGLPHRVLDLHQGELRGAESVA</sequence>
<organism evidence="5 6">
    <name type="scientific">Deinococcus terrestris</name>
    <dbReference type="NCBI Taxonomy" id="2651870"/>
    <lineage>
        <taxon>Bacteria</taxon>
        <taxon>Thermotogati</taxon>
        <taxon>Deinococcota</taxon>
        <taxon>Deinococci</taxon>
        <taxon>Deinococcales</taxon>
        <taxon>Deinococcaceae</taxon>
        <taxon>Deinococcus</taxon>
    </lineage>
</organism>
<proteinExistence type="predicted"/>
<dbReference type="PANTHER" id="PTHR42939:SF1">
    <property type="entry name" value="ABC TRANSPORTER ATP-BINDING PROTEIN ALBC-RELATED"/>
    <property type="match status" value="1"/>
</dbReference>
<dbReference type="AlphaFoldDB" id="A0A7X1TQG6"/>
<evidence type="ECO:0000256" key="2">
    <source>
        <dbReference type="ARBA" id="ARBA00022741"/>
    </source>
</evidence>
<reference evidence="5 6" key="1">
    <citation type="submission" date="2019-10" db="EMBL/GenBank/DDBJ databases">
        <title>Deinococcus sp. isolated from soil.</title>
        <authorList>
            <person name="Li Y."/>
            <person name="Wang J."/>
        </authorList>
    </citation>
    <scope>NUCLEOTIDE SEQUENCE [LARGE SCALE GENOMIC DNA]</scope>
    <source>
        <strain evidence="5 6">SDU3-2</strain>
    </source>
</reference>
<dbReference type="RefSeq" id="WP_152868394.1">
    <property type="nucleotide sequence ID" value="NZ_WBSL01000001.1"/>
</dbReference>
<dbReference type="GO" id="GO:0016887">
    <property type="term" value="F:ATP hydrolysis activity"/>
    <property type="evidence" value="ECO:0007669"/>
    <property type="project" value="InterPro"/>
</dbReference>
<evidence type="ECO:0000313" key="5">
    <source>
        <dbReference type="EMBL" id="MPY65411.1"/>
    </source>
</evidence>
<name>A0A7X1TQG6_9DEIO</name>
<gene>
    <name evidence="5" type="ORF">F8S09_01720</name>
</gene>
<dbReference type="InterPro" id="IPR003593">
    <property type="entry name" value="AAA+_ATPase"/>
</dbReference>
<evidence type="ECO:0000256" key="1">
    <source>
        <dbReference type="ARBA" id="ARBA00022448"/>
    </source>
</evidence>
<keyword evidence="1" id="KW-0813">Transport</keyword>
<evidence type="ECO:0000256" key="3">
    <source>
        <dbReference type="ARBA" id="ARBA00022840"/>
    </source>
</evidence>
<dbReference type="InterPro" id="IPR051782">
    <property type="entry name" value="ABC_Transporter_VariousFunc"/>
</dbReference>
<keyword evidence="3 5" id="KW-0067">ATP-binding</keyword>
<keyword evidence="6" id="KW-1185">Reference proteome</keyword>
<dbReference type="Proteomes" id="UP000484842">
    <property type="component" value="Unassembled WGS sequence"/>
</dbReference>
<dbReference type="Pfam" id="PF00005">
    <property type="entry name" value="ABC_tran"/>
    <property type="match status" value="1"/>
</dbReference>
<feature type="domain" description="ABC transporter" evidence="4">
    <location>
        <begin position="12"/>
        <end position="218"/>
    </location>
</feature>
<accession>A0A7X1TQG6</accession>
<dbReference type="SUPFAM" id="SSF52540">
    <property type="entry name" value="P-loop containing nucleoside triphosphate hydrolases"/>
    <property type="match status" value="1"/>
</dbReference>
<dbReference type="GO" id="GO:0005524">
    <property type="term" value="F:ATP binding"/>
    <property type="evidence" value="ECO:0007669"/>
    <property type="project" value="UniProtKB-KW"/>
</dbReference>
<dbReference type="SMART" id="SM00382">
    <property type="entry name" value="AAA"/>
    <property type="match status" value="1"/>
</dbReference>
<evidence type="ECO:0000313" key="6">
    <source>
        <dbReference type="Proteomes" id="UP000484842"/>
    </source>
</evidence>